<dbReference type="PANTHER" id="PTHR23167">
    <property type="entry name" value="CALPONIN HOMOLOGY DOMAIN-CONTAINING PROTEIN DDB_G0272472-RELATED"/>
    <property type="match status" value="1"/>
</dbReference>
<dbReference type="PANTHER" id="PTHR23167:SF69">
    <property type="entry name" value="FI18193P1"/>
    <property type="match status" value="1"/>
</dbReference>
<evidence type="ECO:0000256" key="4">
    <source>
        <dbReference type="SAM" id="MobiDB-lite"/>
    </source>
</evidence>
<accession>A0A8J2K469</accession>
<dbReference type="Proteomes" id="UP000708208">
    <property type="component" value="Unassembled WGS sequence"/>
</dbReference>
<name>A0A8J2K469_9HEXA</name>
<evidence type="ECO:0000259" key="5">
    <source>
        <dbReference type="PROSITE" id="PS50021"/>
    </source>
</evidence>
<dbReference type="OrthoDB" id="10017054at2759"/>
<feature type="compositionally biased region" description="Polar residues" evidence="4">
    <location>
        <begin position="23"/>
        <end position="48"/>
    </location>
</feature>
<dbReference type="InterPro" id="IPR050540">
    <property type="entry name" value="F-actin_Monoox_Mical"/>
</dbReference>
<evidence type="ECO:0000256" key="3">
    <source>
        <dbReference type="SAM" id="Coils"/>
    </source>
</evidence>
<feature type="coiled-coil region" evidence="3">
    <location>
        <begin position="277"/>
        <end position="325"/>
    </location>
</feature>
<comment type="caution">
    <text evidence="6">The sequence shown here is derived from an EMBL/GenBank/DDBJ whole genome shotgun (WGS) entry which is preliminary data.</text>
</comment>
<feature type="region of interest" description="Disordered" evidence="4">
    <location>
        <begin position="220"/>
        <end position="240"/>
    </location>
</feature>
<reference evidence="6" key="1">
    <citation type="submission" date="2021-06" db="EMBL/GenBank/DDBJ databases">
        <authorList>
            <person name="Hodson N. C."/>
            <person name="Mongue J. A."/>
            <person name="Jaron S. K."/>
        </authorList>
    </citation>
    <scope>NUCLEOTIDE SEQUENCE</scope>
</reference>
<gene>
    <name evidence="6" type="ORF">AFUS01_LOCUS8991</name>
</gene>
<dbReference type="InterPro" id="IPR001715">
    <property type="entry name" value="CH_dom"/>
</dbReference>
<keyword evidence="2 3" id="KW-0175">Coiled coil</keyword>
<feature type="domain" description="Calponin-homology (CH)" evidence="5">
    <location>
        <begin position="635"/>
        <end position="738"/>
    </location>
</feature>
<keyword evidence="7" id="KW-1185">Reference proteome</keyword>
<dbReference type="EMBL" id="CAJVCH010063499">
    <property type="protein sequence ID" value="CAG7719679.1"/>
    <property type="molecule type" value="Genomic_DNA"/>
</dbReference>
<sequence length="738" mass="81469">MPTEKSTLKPGGGLSGLARGTAGVSTRSQTKPVDNLKNTSNASLTKSGSHVVKRTPTQSNVISNGSTRAALSGNLKRTPNQYGNPHAMSSTKPPVNSSFNNVLKVSKPTSTRSPKLINKSKSPSVLTRTMSHQQTTIPQSNIKVSSATAKLTKNPVNKTLATTTAESVDTNYNKGVNSLALRDDFTQCTNAVLTLIKANSSETINQVGLDGTVTSTNIIIGNGSSESSRNQNKKGLTTSKSVDSLDTQLLTRDNGNQVVIVNEIPEENLVTTTTSERDDKEIQFEEQSHELLKLREELFHRNQDIHKLKQDLESLRLNVAHLNNVHLEEKARIEQSVEKLRFKYEENISNLQAQVSVGQSDKDRSLKERSHLQSTVEELERKTGLINAEAAILTKKLIKAQEDFEDADTKYRDQAEINVTLQHQLAAKEAQIISLSMQNENLERQLAEEIDSITAEREEWQLFQSDMLMVVRVAEDFRTEAACEVENIKKDNSFLRSQIELLELRPETRDVEVQVTPVAVSMAPIPLVCTDSQAASNSGGEDVENVNIPPTRCDDSKYLECISSDMDHSDKENKHAVSVSCSSEILSTEESYKDAQVNDKRILRTTSNSDPRRNCVMSDSEKADPLSALVKVTGGSKRNALLKWCQNRTSGYPHVDITNFSSSWCDGMALCALLHSFLPNHIPYETLKSENRENNFKVAFSAAESIGITSNLDVSEMIAERPAIIQKLKMSIEADIAS</sequence>
<feature type="region of interest" description="Disordered" evidence="4">
    <location>
        <begin position="1"/>
        <end position="99"/>
    </location>
</feature>
<dbReference type="FunFam" id="1.10.418.10:FF:000020">
    <property type="entry name" value="Cytospin-A isoform 1"/>
    <property type="match status" value="1"/>
</dbReference>
<proteinExistence type="inferred from homology"/>
<feature type="compositionally biased region" description="Polar residues" evidence="4">
    <location>
        <begin position="55"/>
        <end position="99"/>
    </location>
</feature>
<dbReference type="Pfam" id="PF00307">
    <property type="entry name" value="CH"/>
    <property type="match status" value="1"/>
</dbReference>
<evidence type="ECO:0000256" key="2">
    <source>
        <dbReference type="ARBA" id="ARBA00023054"/>
    </source>
</evidence>
<evidence type="ECO:0000313" key="6">
    <source>
        <dbReference type="EMBL" id="CAG7719679.1"/>
    </source>
</evidence>
<evidence type="ECO:0000256" key="1">
    <source>
        <dbReference type="ARBA" id="ARBA00009452"/>
    </source>
</evidence>
<organism evidence="6 7">
    <name type="scientific">Allacma fusca</name>
    <dbReference type="NCBI Taxonomy" id="39272"/>
    <lineage>
        <taxon>Eukaryota</taxon>
        <taxon>Metazoa</taxon>
        <taxon>Ecdysozoa</taxon>
        <taxon>Arthropoda</taxon>
        <taxon>Hexapoda</taxon>
        <taxon>Collembola</taxon>
        <taxon>Symphypleona</taxon>
        <taxon>Sminthuridae</taxon>
        <taxon>Allacma</taxon>
    </lineage>
</organism>
<dbReference type="AlphaFoldDB" id="A0A8J2K469"/>
<dbReference type="SMART" id="SM00033">
    <property type="entry name" value="CH"/>
    <property type="match status" value="1"/>
</dbReference>
<evidence type="ECO:0000313" key="7">
    <source>
        <dbReference type="Proteomes" id="UP000708208"/>
    </source>
</evidence>
<feature type="compositionally biased region" description="Polar residues" evidence="4">
    <location>
        <begin position="229"/>
        <end position="240"/>
    </location>
</feature>
<dbReference type="PROSITE" id="PS50021">
    <property type="entry name" value="CH"/>
    <property type="match status" value="1"/>
</dbReference>
<comment type="similarity">
    <text evidence="1">Belongs to the cytospin-A family.</text>
</comment>
<protein>
    <recommendedName>
        <fullName evidence="5">Calponin-homology (CH) domain-containing protein</fullName>
    </recommendedName>
</protein>
<feature type="coiled-coil region" evidence="3">
    <location>
        <begin position="425"/>
        <end position="459"/>
    </location>
</feature>